<dbReference type="AlphaFoldDB" id="U5GID8"/>
<dbReference type="EMBL" id="CM009292">
    <property type="protein sequence ID" value="PNT43712.1"/>
    <property type="molecule type" value="Genomic_DNA"/>
</dbReference>
<proteinExistence type="predicted"/>
<evidence type="ECO:0000313" key="2">
    <source>
        <dbReference type="Proteomes" id="UP000006729"/>
    </source>
</evidence>
<keyword evidence="2" id="KW-1185">Reference proteome</keyword>
<protein>
    <submittedName>
        <fullName evidence="1">Uncharacterized protein</fullName>
    </submittedName>
</protein>
<reference evidence="1 2" key="1">
    <citation type="journal article" date="2006" name="Science">
        <title>The genome of black cottonwood, Populus trichocarpa (Torr. &amp; Gray).</title>
        <authorList>
            <person name="Tuskan G.A."/>
            <person name="Difazio S."/>
            <person name="Jansson S."/>
            <person name="Bohlmann J."/>
            <person name="Grigoriev I."/>
            <person name="Hellsten U."/>
            <person name="Putnam N."/>
            <person name="Ralph S."/>
            <person name="Rombauts S."/>
            <person name="Salamov A."/>
            <person name="Schein J."/>
            <person name="Sterck L."/>
            <person name="Aerts A."/>
            <person name="Bhalerao R.R."/>
            <person name="Bhalerao R.P."/>
            <person name="Blaudez D."/>
            <person name="Boerjan W."/>
            <person name="Brun A."/>
            <person name="Brunner A."/>
            <person name="Busov V."/>
            <person name="Campbell M."/>
            <person name="Carlson J."/>
            <person name="Chalot M."/>
            <person name="Chapman J."/>
            <person name="Chen G.L."/>
            <person name="Cooper D."/>
            <person name="Coutinho P.M."/>
            <person name="Couturier J."/>
            <person name="Covert S."/>
            <person name="Cronk Q."/>
            <person name="Cunningham R."/>
            <person name="Davis J."/>
            <person name="Degroeve S."/>
            <person name="Dejardin A."/>
            <person name="Depamphilis C."/>
            <person name="Detter J."/>
            <person name="Dirks B."/>
            <person name="Dubchak I."/>
            <person name="Duplessis S."/>
            <person name="Ehlting J."/>
            <person name="Ellis B."/>
            <person name="Gendler K."/>
            <person name="Goodstein D."/>
            <person name="Gribskov M."/>
            <person name="Grimwood J."/>
            <person name="Groover A."/>
            <person name="Gunter L."/>
            <person name="Hamberger B."/>
            <person name="Heinze B."/>
            <person name="Helariutta Y."/>
            <person name="Henrissat B."/>
            <person name="Holligan D."/>
            <person name="Holt R."/>
            <person name="Huang W."/>
            <person name="Islam-Faridi N."/>
            <person name="Jones S."/>
            <person name="Jones-Rhoades M."/>
            <person name="Jorgensen R."/>
            <person name="Joshi C."/>
            <person name="Kangasjarvi J."/>
            <person name="Karlsson J."/>
            <person name="Kelleher C."/>
            <person name="Kirkpatrick R."/>
            <person name="Kirst M."/>
            <person name="Kohler A."/>
            <person name="Kalluri U."/>
            <person name="Larimer F."/>
            <person name="Leebens-Mack J."/>
            <person name="Leple J.C."/>
            <person name="Locascio P."/>
            <person name="Lou Y."/>
            <person name="Lucas S."/>
            <person name="Martin F."/>
            <person name="Montanini B."/>
            <person name="Napoli C."/>
            <person name="Nelson D.R."/>
            <person name="Nelson C."/>
            <person name="Nieminen K."/>
            <person name="Nilsson O."/>
            <person name="Pereda V."/>
            <person name="Peter G."/>
            <person name="Philippe R."/>
            <person name="Pilate G."/>
            <person name="Poliakov A."/>
            <person name="Razumovskaya J."/>
            <person name="Richardson P."/>
            <person name="Rinaldi C."/>
            <person name="Ritland K."/>
            <person name="Rouze P."/>
            <person name="Ryaboy D."/>
            <person name="Schmutz J."/>
            <person name="Schrader J."/>
            <person name="Segerman B."/>
            <person name="Shin H."/>
            <person name="Siddiqui A."/>
            <person name="Sterky F."/>
            <person name="Terry A."/>
            <person name="Tsai C.J."/>
            <person name="Uberbacher E."/>
            <person name="Unneberg P."/>
            <person name="Vahala J."/>
            <person name="Wall K."/>
            <person name="Wessler S."/>
            <person name="Yang G."/>
            <person name="Yin T."/>
            <person name="Douglas C."/>
            <person name="Marra M."/>
            <person name="Sandberg G."/>
            <person name="Van de Peer Y."/>
            <person name="Rokhsar D."/>
        </authorList>
    </citation>
    <scope>NUCLEOTIDE SEQUENCE [LARGE SCALE GENOMIC DNA]</scope>
    <source>
        <strain evidence="2">cv. Nisqually</strain>
    </source>
</reference>
<name>U5GID8_POPTR</name>
<gene>
    <name evidence="1" type="ORF">POPTR_003G050000</name>
</gene>
<evidence type="ECO:0000313" key="1">
    <source>
        <dbReference type="EMBL" id="PNT43712.1"/>
    </source>
</evidence>
<sequence length="70" mass="8116">MDTSLSSSSLYFVYLSDSPQTQEEHKPFEIRAPHQTICLSHKTPKHSLARERSLLLRHRMADPNLKSNRP</sequence>
<organism evidence="1 2">
    <name type="scientific">Populus trichocarpa</name>
    <name type="common">Western balsam poplar</name>
    <name type="synonym">Populus balsamifera subsp. trichocarpa</name>
    <dbReference type="NCBI Taxonomy" id="3694"/>
    <lineage>
        <taxon>Eukaryota</taxon>
        <taxon>Viridiplantae</taxon>
        <taxon>Streptophyta</taxon>
        <taxon>Embryophyta</taxon>
        <taxon>Tracheophyta</taxon>
        <taxon>Spermatophyta</taxon>
        <taxon>Magnoliopsida</taxon>
        <taxon>eudicotyledons</taxon>
        <taxon>Gunneridae</taxon>
        <taxon>Pentapetalae</taxon>
        <taxon>rosids</taxon>
        <taxon>fabids</taxon>
        <taxon>Malpighiales</taxon>
        <taxon>Salicaceae</taxon>
        <taxon>Saliceae</taxon>
        <taxon>Populus</taxon>
    </lineage>
</organism>
<dbReference type="Proteomes" id="UP000006729">
    <property type="component" value="Chromosome 3"/>
</dbReference>
<dbReference type="InParanoid" id="U5GID8"/>
<dbReference type="HOGENOM" id="CLU_2762543_0_0_1"/>
<accession>U5GID8</accession>